<accession>A0A1W1D0G4</accession>
<proteinExistence type="predicted"/>
<gene>
    <name evidence="1" type="ORF">MNB_SV-13-396</name>
</gene>
<dbReference type="EMBL" id="FPHM01000253">
    <property type="protein sequence ID" value="SFV71493.1"/>
    <property type="molecule type" value="Genomic_DNA"/>
</dbReference>
<organism evidence="1">
    <name type="scientific">hydrothermal vent metagenome</name>
    <dbReference type="NCBI Taxonomy" id="652676"/>
    <lineage>
        <taxon>unclassified sequences</taxon>
        <taxon>metagenomes</taxon>
        <taxon>ecological metagenomes</taxon>
    </lineage>
</organism>
<reference evidence="1" key="1">
    <citation type="submission" date="2016-10" db="EMBL/GenBank/DDBJ databases">
        <authorList>
            <person name="de Groot N.N."/>
        </authorList>
    </citation>
    <scope>NUCLEOTIDE SEQUENCE</scope>
</reference>
<dbReference type="AlphaFoldDB" id="A0A1W1D0G4"/>
<sequence length="248" mass="29033">MSESVKLEIEPIGYNRITVFTLEAVHMYKKLKTNDTSLKVRKTPYIRKPATPCTRPKSIYMRGFGDDNGLTMYDTGAGCIPYKDIPFCNLVEFEKVNEVEINRKNIPYFKHWLCFKIKDNTFLNVYIQEHMQKSSVMKVIIDYHDELYMTWWINGWYGLFKKRILPFLFNDKEAHGVFFENAFDPSSRYFINHAVYSYGGRLGGGLSKEHTKFIVDAEKKNGFNLTIRDILTESENKKNNGTRPTTKK</sequence>
<evidence type="ECO:0000313" key="1">
    <source>
        <dbReference type="EMBL" id="SFV71493.1"/>
    </source>
</evidence>
<protein>
    <submittedName>
        <fullName evidence="1">Uncharacterized protein</fullName>
    </submittedName>
</protein>
<name>A0A1W1D0G4_9ZZZZ</name>